<protein>
    <submittedName>
        <fullName evidence="1">Uncharacterized protein</fullName>
    </submittedName>
</protein>
<name>A0ACC3CCM3_PYRYE</name>
<evidence type="ECO:0000313" key="1">
    <source>
        <dbReference type="EMBL" id="KAK1867922.1"/>
    </source>
</evidence>
<dbReference type="EMBL" id="CM020620">
    <property type="protein sequence ID" value="KAK1867922.1"/>
    <property type="molecule type" value="Genomic_DNA"/>
</dbReference>
<dbReference type="Proteomes" id="UP000798662">
    <property type="component" value="Chromosome 3"/>
</dbReference>
<reference evidence="1" key="1">
    <citation type="submission" date="2019-11" db="EMBL/GenBank/DDBJ databases">
        <title>Nori genome reveals adaptations in red seaweeds to the harsh intertidal environment.</title>
        <authorList>
            <person name="Wang D."/>
            <person name="Mao Y."/>
        </authorList>
    </citation>
    <scope>NUCLEOTIDE SEQUENCE</scope>
    <source>
        <tissue evidence="1">Gametophyte</tissue>
    </source>
</reference>
<proteinExistence type="predicted"/>
<gene>
    <name evidence="1" type="ORF">I4F81_010419</name>
</gene>
<accession>A0ACC3CCM3</accession>
<comment type="caution">
    <text evidence="1">The sequence shown here is derived from an EMBL/GenBank/DDBJ whole genome shotgun (WGS) entry which is preliminary data.</text>
</comment>
<sequence length="440" mass="47779">MTVDSADAIRLRVECAAASCTPVTVVAPLDVYAPPRGTFILVLLVRQHPLYVPVLILPPTSAIGLTLRLPVTLCTTNAGLRSTLRAPPPLQTSLCLLRDCSFCGALRGCCCSGPRYGLRSLTMGRNFYDVLGVPKDADEATLRKAYRKLALKYHPDKNPDNKTAEEKFKEVSHAYEALSDPKKKELYDQYGEEGLAASESGAPPPGAGGGGFPGMHSRFSSSAYNFTDPRTLFEEMLGGGFGGASFSNNGFGGGYDQRGFHEQHVRKAPDQEVPLLLTLEELYHGCVKKRKISQPGSGGSTKMLDIPVKPGYRAGMKIRVNGYAGGHAGQQPGDLIFVVQEKEHPRFTREGNNLVLRKQIPLVDALAGSVQTVELISGRQIRVSVPEILSPGKEKVIHDGGMPIFKNTTGAKGDLIIRFDILFPTFLSQEKRSKLRELLS</sequence>
<keyword evidence="2" id="KW-1185">Reference proteome</keyword>
<evidence type="ECO:0000313" key="2">
    <source>
        <dbReference type="Proteomes" id="UP000798662"/>
    </source>
</evidence>
<organism evidence="1 2">
    <name type="scientific">Pyropia yezoensis</name>
    <name type="common">Susabi-nori</name>
    <name type="synonym">Porphyra yezoensis</name>
    <dbReference type="NCBI Taxonomy" id="2788"/>
    <lineage>
        <taxon>Eukaryota</taxon>
        <taxon>Rhodophyta</taxon>
        <taxon>Bangiophyceae</taxon>
        <taxon>Bangiales</taxon>
        <taxon>Bangiaceae</taxon>
        <taxon>Pyropia</taxon>
    </lineage>
</organism>